<accession>A0ABD2PZQ6</accession>
<dbReference type="InterPro" id="IPR001766">
    <property type="entry name" value="Fork_head_dom"/>
</dbReference>
<comment type="subcellular location">
    <subcellularLocation>
        <location evidence="3">Nucleus</location>
    </subcellularLocation>
</comment>
<dbReference type="Pfam" id="PF00250">
    <property type="entry name" value="Forkhead"/>
    <property type="match status" value="1"/>
</dbReference>
<protein>
    <recommendedName>
        <fullName evidence="5">Fork-head domain-containing protein</fullName>
    </recommendedName>
</protein>
<dbReference type="InterPro" id="IPR036388">
    <property type="entry name" value="WH-like_DNA-bd_sf"/>
</dbReference>
<dbReference type="CDD" id="cd20035">
    <property type="entry name" value="FH_FOXQ2-like"/>
    <property type="match status" value="1"/>
</dbReference>
<feature type="compositionally biased region" description="Polar residues" evidence="4">
    <location>
        <begin position="275"/>
        <end position="298"/>
    </location>
</feature>
<dbReference type="EMBL" id="JBJKFK010001564">
    <property type="protein sequence ID" value="KAL3312759.1"/>
    <property type="molecule type" value="Genomic_DNA"/>
</dbReference>
<keyword evidence="1 3" id="KW-0238">DNA-binding</keyword>
<feature type="domain" description="Fork-head" evidence="5">
    <location>
        <begin position="77"/>
        <end position="169"/>
    </location>
</feature>
<dbReference type="SUPFAM" id="SSF46785">
    <property type="entry name" value="Winged helix' DNA-binding domain"/>
    <property type="match status" value="1"/>
</dbReference>
<comment type="caution">
    <text evidence="6">The sequence shown here is derived from an EMBL/GenBank/DDBJ whole genome shotgun (WGS) entry which is preliminary data.</text>
</comment>
<feature type="DNA-binding region" description="Fork-head" evidence="3">
    <location>
        <begin position="77"/>
        <end position="169"/>
    </location>
</feature>
<feature type="region of interest" description="Disordered" evidence="4">
    <location>
        <begin position="180"/>
        <end position="201"/>
    </location>
</feature>
<keyword evidence="7" id="KW-1185">Reference proteome</keyword>
<dbReference type="InterPro" id="IPR050211">
    <property type="entry name" value="FOX_domain-containing"/>
</dbReference>
<sequence length="309" mass="34714">MSSFQQEVLSNHMQVARMLLEAFEVGIREPFAPQRSDCTSSSSNSHANKQKDAHNSFPNPCHDFKHYNPLARQLDLKPNFSYIGLIAKAILSTELKRMVLAEIYQWIQHHYPYFRERGPGWRNSIRHNLSLNDCFIKVGRSANGKGHYWGIHPANISDFMKGDFRRRRAQRKVRRAMGILCGPDEDDPDSPCSSPPPVTCPQEDHVKLRKLLSDLLGPAKSSDVQSNYNLMKELGENKQTSKNDFSVARLLKSPILESNMNSLSSCDSAVSSDSFNQSGSSKGQQWDSSLTEQNSSGCGSEEMNLDTSS</sequence>
<dbReference type="PANTHER" id="PTHR11829:SF343">
    <property type="entry name" value="FORK-HEAD DOMAIN-CONTAINING PROTEIN"/>
    <property type="match status" value="1"/>
</dbReference>
<dbReference type="InterPro" id="IPR047519">
    <property type="entry name" value="FH_FOXQ2-like"/>
</dbReference>
<dbReference type="Proteomes" id="UP001626550">
    <property type="component" value="Unassembled WGS sequence"/>
</dbReference>
<evidence type="ECO:0000256" key="3">
    <source>
        <dbReference type="PROSITE-ProRule" id="PRU00089"/>
    </source>
</evidence>
<feature type="non-terminal residue" evidence="6">
    <location>
        <position position="309"/>
    </location>
</feature>
<reference evidence="6 7" key="1">
    <citation type="submission" date="2024-11" db="EMBL/GenBank/DDBJ databases">
        <title>Adaptive evolution of stress response genes in parasites aligns with host niche diversity.</title>
        <authorList>
            <person name="Hahn C."/>
            <person name="Resl P."/>
        </authorList>
    </citation>
    <scope>NUCLEOTIDE SEQUENCE [LARGE SCALE GENOMIC DNA]</scope>
    <source>
        <strain evidence="6">EGGRZ-B1_66</strain>
        <tissue evidence="6">Body</tissue>
    </source>
</reference>
<name>A0ABD2PZQ6_9PLAT</name>
<feature type="region of interest" description="Disordered" evidence="4">
    <location>
        <begin position="263"/>
        <end position="309"/>
    </location>
</feature>
<feature type="region of interest" description="Disordered" evidence="4">
    <location>
        <begin position="34"/>
        <end position="58"/>
    </location>
</feature>
<evidence type="ECO:0000256" key="4">
    <source>
        <dbReference type="SAM" id="MobiDB-lite"/>
    </source>
</evidence>
<dbReference type="SMART" id="SM00339">
    <property type="entry name" value="FH"/>
    <property type="match status" value="1"/>
</dbReference>
<evidence type="ECO:0000313" key="7">
    <source>
        <dbReference type="Proteomes" id="UP001626550"/>
    </source>
</evidence>
<dbReference type="Gene3D" id="1.10.10.10">
    <property type="entry name" value="Winged helix-like DNA-binding domain superfamily/Winged helix DNA-binding domain"/>
    <property type="match status" value="1"/>
</dbReference>
<feature type="compositionally biased region" description="Low complexity" evidence="4">
    <location>
        <begin position="263"/>
        <end position="274"/>
    </location>
</feature>
<evidence type="ECO:0000256" key="1">
    <source>
        <dbReference type="ARBA" id="ARBA00023125"/>
    </source>
</evidence>
<dbReference type="InterPro" id="IPR030456">
    <property type="entry name" value="TF_fork_head_CS_2"/>
</dbReference>
<proteinExistence type="predicted"/>
<dbReference type="GO" id="GO:0005634">
    <property type="term" value="C:nucleus"/>
    <property type="evidence" value="ECO:0007669"/>
    <property type="project" value="UniProtKB-SubCell"/>
</dbReference>
<evidence type="ECO:0000313" key="6">
    <source>
        <dbReference type="EMBL" id="KAL3312759.1"/>
    </source>
</evidence>
<keyword evidence="2 3" id="KW-0539">Nucleus</keyword>
<organism evidence="6 7">
    <name type="scientific">Cichlidogyrus casuarinus</name>
    <dbReference type="NCBI Taxonomy" id="1844966"/>
    <lineage>
        <taxon>Eukaryota</taxon>
        <taxon>Metazoa</taxon>
        <taxon>Spiralia</taxon>
        <taxon>Lophotrochozoa</taxon>
        <taxon>Platyhelminthes</taxon>
        <taxon>Monogenea</taxon>
        <taxon>Monopisthocotylea</taxon>
        <taxon>Dactylogyridea</taxon>
        <taxon>Ancyrocephalidae</taxon>
        <taxon>Cichlidogyrus</taxon>
    </lineage>
</organism>
<evidence type="ECO:0000259" key="5">
    <source>
        <dbReference type="PROSITE" id="PS50039"/>
    </source>
</evidence>
<dbReference type="InterPro" id="IPR036390">
    <property type="entry name" value="WH_DNA-bd_sf"/>
</dbReference>
<dbReference type="PROSITE" id="PS00658">
    <property type="entry name" value="FORK_HEAD_2"/>
    <property type="match status" value="1"/>
</dbReference>
<evidence type="ECO:0000256" key="2">
    <source>
        <dbReference type="ARBA" id="ARBA00023242"/>
    </source>
</evidence>
<dbReference type="AlphaFoldDB" id="A0ABD2PZQ6"/>
<dbReference type="GO" id="GO:0003677">
    <property type="term" value="F:DNA binding"/>
    <property type="evidence" value="ECO:0007669"/>
    <property type="project" value="UniProtKB-UniRule"/>
</dbReference>
<feature type="compositionally biased region" description="Polar residues" evidence="4">
    <location>
        <begin position="36"/>
        <end position="47"/>
    </location>
</feature>
<gene>
    <name evidence="6" type="ORF">Ciccas_008644</name>
</gene>
<dbReference type="PRINTS" id="PR00053">
    <property type="entry name" value="FORKHEAD"/>
</dbReference>
<dbReference type="PANTHER" id="PTHR11829">
    <property type="entry name" value="FORKHEAD BOX PROTEIN"/>
    <property type="match status" value="1"/>
</dbReference>
<dbReference type="FunFam" id="1.10.10.10:FF:000352">
    <property type="entry name" value="Forkhead box Q2"/>
    <property type="match status" value="1"/>
</dbReference>
<dbReference type="PROSITE" id="PS50039">
    <property type="entry name" value="FORK_HEAD_3"/>
    <property type="match status" value="1"/>
</dbReference>